<keyword evidence="1" id="KW-0732">Signal</keyword>
<dbReference type="EMBL" id="PGFJ01000002">
    <property type="protein sequence ID" value="PJJ79864.1"/>
    <property type="molecule type" value="Genomic_DNA"/>
</dbReference>
<reference evidence="2 3" key="1">
    <citation type="submission" date="2017-11" db="EMBL/GenBank/DDBJ databases">
        <title>Genomic Encyclopedia of Archaeal and Bacterial Type Strains, Phase II (KMG-II): From Individual Species to Whole Genera.</title>
        <authorList>
            <person name="Goeker M."/>
        </authorList>
    </citation>
    <scope>NUCLEOTIDE SEQUENCE [LARGE SCALE GENOMIC DNA]</scope>
    <source>
        <strain evidence="2 3">DSM 28175</strain>
    </source>
</reference>
<dbReference type="AlphaFoldDB" id="A0A2H9VNG6"/>
<sequence>MKKFIISILSLLCIAAHAQTVSKLGPTEQQMNDVLCECISKQDLSQINGKQQGTKAITDCMSAHTDLLMKIAEERKVDVNDGEGMRAIGIEIGKNLLTQNCSAFLQLSMRMNQDPDATSMGSTAGTFKRIELKGFNYIVLNEAGKGERSFLWFEQFPGSEKFTGVTTALVGKKINVKWKEAEVYLPQAKGYYKVKIITGVE</sequence>
<organism evidence="2 3">
    <name type="scientific">Mucilaginibacter auburnensis</name>
    <dbReference type="NCBI Taxonomy" id="1457233"/>
    <lineage>
        <taxon>Bacteria</taxon>
        <taxon>Pseudomonadati</taxon>
        <taxon>Bacteroidota</taxon>
        <taxon>Sphingobacteriia</taxon>
        <taxon>Sphingobacteriales</taxon>
        <taxon>Sphingobacteriaceae</taxon>
        <taxon>Mucilaginibacter</taxon>
    </lineage>
</organism>
<dbReference type="RefSeq" id="WP_100342170.1">
    <property type="nucleotide sequence ID" value="NZ_PGFJ01000002.1"/>
</dbReference>
<name>A0A2H9VNG6_9SPHI</name>
<keyword evidence="3" id="KW-1185">Reference proteome</keyword>
<comment type="caution">
    <text evidence="2">The sequence shown here is derived from an EMBL/GenBank/DDBJ whole genome shotgun (WGS) entry which is preliminary data.</text>
</comment>
<evidence type="ECO:0000313" key="2">
    <source>
        <dbReference type="EMBL" id="PJJ79864.1"/>
    </source>
</evidence>
<dbReference type="Proteomes" id="UP000242687">
    <property type="component" value="Unassembled WGS sequence"/>
</dbReference>
<feature type="signal peptide" evidence="1">
    <location>
        <begin position="1"/>
        <end position="18"/>
    </location>
</feature>
<accession>A0A2H9VNG6</accession>
<evidence type="ECO:0000256" key="1">
    <source>
        <dbReference type="SAM" id="SignalP"/>
    </source>
</evidence>
<dbReference type="OrthoDB" id="792415at2"/>
<evidence type="ECO:0000313" key="3">
    <source>
        <dbReference type="Proteomes" id="UP000242687"/>
    </source>
</evidence>
<gene>
    <name evidence="2" type="ORF">CLV57_3003</name>
</gene>
<protein>
    <recommendedName>
        <fullName evidence="4">Allene oxide cyclase barrel-like domain-containing protein</fullName>
    </recommendedName>
</protein>
<feature type="chain" id="PRO_5014126370" description="Allene oxide cyclase barrel-like domain-containing protein" evidence="1">
    <location>
        <begin position="19"/>
        <end position="201"/>
    </location>
</feature>
<proteinExistence type="predicted"/>
<evidence type="ECO:0008006" key="4">
    <source>
        <dbReference type="Google" id="ProtNLM"/>
    </source>
</evidence>